<proteinExistence type="predicted"/>
<gene>
    <name evidence="2" type="ORF">EEI45_03640</name>
</gene>
<dbReference type="SUPFAM" id="SSF51735">
    <property type="entry name" value="NAD(P)-binding Rossmann-fold domains"/>
    <property type="match status" value="1"/>
</dbReference>
<protein>
    <submittedName>
        <fullName evidence="2">CoA-binding protein</fullName>
    </submittedName>
</protein>
<organism evidence="2 3">
    <name type="scientific">Erysipelothrix piscisicarius</name>
    <dbReference type="NCBI Taxonomy" id="2485784"/>
    <lineage>
        <taxon>Bacteria</taxon>
        <taxon>Bacillati</taxon>
        <taxon>Bacillota</taxon>
        <taxon>Erysipelotrichia</taxon>
        <taxon>Erysipelotrichales</taxon>
        <taxon>Erysipelotrichaceae</taxon>
        <taxon>Erysipelothrix</taxon>
    </lineage>
</organism>
<dbReference type="SMART" id="SM00881">
    <property type="entry name" value="CoA_binding"/>
    <property type="match status" value="1"/>
</dbReference>
<dbReference type="Gene3D" id="3.40.50.720">
    <property type="entry name" value="NAD(P)-binding Rossmann-like Domain"/>
    <property type="match status" value="1"/>
</dbReference>
<evidence type="ECO:0000313" key="3">
    <source>
        <dbReference type="Proteomes" id="UP000278804"/>
    </source>
</evidence>
<dbReference type="Pfam" id="PF13380">
    <property type="entry name" value="CoA_binding_2"/>
    <property type="match status" value="1"/>
</dbReference>
<dbReference type="InterPro" id="IPR036291">
    <property type="entry name" value="NAD(P)-bd_dom_sf"/>
</dbReference>
<evidence type="ECO:0000259" key="1">
    <source>
        <dbReference type="SMART" id="SM00881"/>
    </source>
</evidence>
<name>A0A3Q8S780_9FIRM</name>
<dbReference type="AlphaFoldDB" id="A0A3Q8S780"/>
<accession>A0A3Q8S780</accession>
<dbReference type="PANTHER" id="PTHR33303:SF2">
    <property type="entry name" value="COA-BINDING DOMAIN-CONTAINING PROTEIN"/>
    <property type="match status" value="1"/>
</dbReference>
<feature type="domain" description="CoA-binding" evidence="1">
    <location>
        <begin position="7"/>
        <end position="100"/>
    </location>
</feature>
<dbReference type="EMBL" id="CP034234">
    <property type="protein sequence ID" value="AZK43978.1"/>
    <property type="molecule type" value="Genomic_DNA"/>
</dbReference>
<dbReference type="Proteomes" id="UP000278804">
    <property type="component" value="Chromosome"/>
</dbReference>
<dbReference type="RefSeq" id="WP_125164181.1">
    <property type="nucleotide sequence ID" value="NZ_CP034234.1"/>
</dbReference>
<dbReference type="InterPro" id="IPR003781">
    <property type="entry name" value="CoA-bd"/>
</dbReference>
<dbReference type="PANTHER" id="PTHR33303">
    <property type="entry name" value="CYTOPLASMIC PROTEIN-RELATED"/>
    <property type="match status" value="1"/>
</dbReference>
<keyword evidence="3" id="KW-1185">Reference proteome</keyword>
<reference evidence="2 3" key="1">
    <citation type="journal article" date="2020" name="Int. J. Syst. Evol. Microbiol.">
        <title>Description of Erysipelothrix piscisicarius sp. nov., an emergent fish pathogen, and assessment of virulence using a tiger barb (Puntigrus tetrazona) infection model.</title>
        <authorList>
            <person name="Pomaranski E.K."/>
            <person name="Griffin M.J."/>
            <person name="Camus A.C."/>
            <person name="Armwood A.R."/>
            <person name="Shelley J."/>
            <person name="Waldbieser G.C."/>
            <person name="LaFrentz B.R."/>
            <person name="Garcia J.C."/>
            <person name="Yanong R."/>
            <person name="Soto E."/>
        </authorList>
    </citation>
    <scope>NUCLEOTIDE SEQUENCE [LARGE SCALE GENOMIC DNA]</scope>
    <source>
        <strain evidence="2 3">15TAL0474</strain>
    </source>
</reference>
<evidence type="ECO:0000313" key="2">
    <source>
        <dbReference type="EMBL" id="AZK43978.1"/>
    </source>
</evidence>
<sequence length="130" mass="14616">MNNPYEILNVSQTFVIAGINNKPESYAYRIYKLLEQKGKTVLGVNPNYTEINGKTVYPSFSEITDTVDVAVMVVNPKIGIHMLESIKEKSINVLWLQPGTVNDVLRAKAKELDLNVIEACVLKEYAINEQ</sequence>
<dbReference type="KEGG" id="eri:EEI45_03640"/>